<dbReference type="Gene3D" id="3.40.50.880">
    <property type="match status" value="1"/>
</dbReference>
<dbReference type="SUPFAM" id="SSF54593">
    <property type="entry name" value="Glyoxalase/Bleomycin resistance protein/Dihydroxybiphenyl dioxygenase"/>
    <property type="match status" value="1"/>
</dbReference>
<dbReference type="eggNOG" id="COG0346">
    <property type="taxonomic scope" value="Bacteria"/>
</dbReference>
<dbReference type="InterPro" id="IPR004360">
    <property type="entry name" value="Glyas_Fos-R_dOase_dom"/>
</dbReference>
<dbReference type="InterPro" id="IPR001910">
    <property type="entry name" value="Inosine/uridine_hydrolase_dom"/>
</dbReference>
<evidence type="ECO:0000313" key="5">
    <source>
        <dbReference type="Proteomes" id="UP000000639"/>
    </source>
</evidence>
<keyword evidence="1 4" id="KW-0378">Hydrolase</keyword>
<evidence type="ECO:0000313" key="4">
    <source>
        <dbReference type="EMBL" id="ABM03677.1"/>
    </source>
</evidence>
<gene>
    <name evidence="4" type="ordered locus">Ping_1902</name>
</gene>
<dbReference type="InterPro" id="IPR023186">
    <property type="entry name" value="IUNH"/>
</dbReference>
<dbReference type="GO" id="GO:0006152">
    <property type="term" value="P:purine nucleoside catabolic process"/>
    <property type="evidence" value="ECO:0007669"/>
    <property type="project" value="TreeGrafter"/>
</dbReference>
<dbReference type="PANTHER" id="PTHR12304:SF46">
    <property type="entry name" value="INOSINE-ADENOSINE-GUANOSINE-NUCLEOSIDE HYDROLASE"/>
    <property type="match status" value="1"/>
</dbReference>
<dbReference type="PROSITE" id="PS51819">
    <property type="entry name" value="VOC"/>
    <property type="match status" value="1"/>
</dbReference>
<dbReference type="PANTHER" id="PTHR12304">
    <property type="entry name" value="INOSINE-URIDINE PREFERRING NUCLEOSIDE HYDROLASE"/>
    <property type="match status" value="1"/>
</dbReference>
<dbReference type="RefSeq" id="WP_011770237.1">
    <property type="nucleotide sequence ID" value="NC_008709.1"/>
</dbReference>
<dbReference type="InterPro" id="IPR002818">
    <property type="entry name" value="DJ-1/PfpI"/>
</dbReference>
<dbReference type="eggNOG" id="COG4977">
    <property type="taxonomic scope" value="Bacteria"/>
</dbReference>
<dbReference type="SUPFAM" id="SSF52317">
    <property type="entry name" value="Class I glutamine amidotransferase-like"/>
    <property type="match status" value="1"/>
</dbReference>
<dbReference type="InterPro" id="IPR029068">
    <property type="entry name" value="Glyas_Bleomycin-R_OHBP_Dase"/>
</dbReference>
<dbReference type="Pfam" id="PF01965">
    <property type="entry name" value="DJ-1_PfpI"/>
    <property type="match status" value="1"/>
</dbReference>
<dbReference type="OrthoDB" id="9803764at2"/>
<accession>A1SW12</accession>
<dbReference type="Proteomes" id="UP000000639">
    <property type="component" value="Chromosome"/>
</dbReference>
<dbReference type="EMBL" id="CP000510">
    <property type="protein sequence ID" value="ABM03677.1"/>
    <property type="molecule type" value="Genomic_DNA"/>
</dbReference>
<keyword evidence="5" id="KW-1185">Reference proteome</keyword>
<proteinExistence type="predicted"/>
<dbReference type="InterPro" id="IPR036452">
    <property type="entry name" value="Ribo_hydro-like"/>
</dbReference>
<evidence type="ECO:0000259" key="3">
    <source>
        <dbReference type="PROSITE" id="PS51819"/>
    </source>
</evidence>
<sequence length="747" mass="83332">MRKIGQIKNLIIDTDMGWDDVLAILLLIKNPNYNILGITVTGCGETHLEQGVELALQLVTLGNQPDICVCAGADKTGQYNHQFPESFRDMMDDACGLRDKLPAAESTKDQRNAWEFINDCLNEQENQITILSLGGLTNIQKLIEMQPFPALENIERIVVMGGAIDVDGNVAALNNSNKYWDQGTEYASNTYAEWNIFLDPKAAQVTFNSGIPIKLVPLDACDYAILDKTYYQLVTAKDAVANFVRALLYQKTEGSAQENIPLPVFDPLAAIEMTNDLVKSKYEKMRIGVKTTETKKDNTCGQTYITTNKSVPEIEVVTKISANEFKQRFQESVNSPLCPRLNENISKNIAILIYDQIEIQDFAGAFEIFSAARNDDNSSVFNVFTVAADKAPITCNSGVTPTGGKSSSFKITADHTLDCHPKIDTLYIIGGPGIDALLDKEAQQPFLTEWISIVSEEADYVAGTCSGALLLVLSKQLKNMNVTTHHTRFEQMDALSEKYSLGLNVLDTRNGEQYIHNPRSKFMTSGGVTCGLALSLHIVELYQGLARKESLAKDVLEYTIPRGVAHPESYSASHMDPAHFVLGFSHLNIIVSDLAMMDDATRFYKRTLGFREAWSVWLSPESCEHFARDAGFADGKGKVMVRFLIHPNAQFHLELMYYEYPKGNQKISFHKTNDVGGIRHVALEVNNILEVYDWLKNQEGVKMLSDTPPEKLTPDPQTFFYWIDPYGVQWEMEEGRPMARVINGTVG</sequence>
<keyword evidence="2" id="KW-0326">Glycosidase</keyword>
<dbReference type="STRING" id="357804.Ping_1902"/>
<dbReference type="Gene3D" id="3.10.180.10">
    <property type="entry name" value="2,3-Dihydroxybiphenyl 1,2-Dioxygenase, domain 1"/>
    <property type="match status" value="1"/>
</dbReference>
<dbReference type="Pfam" id="PF00903">
    <property type="entry name" value="Glyoxalase"/>
    <property type="match status" value="1"/>
</dbReference>
<dbReference type="SUPFAM" id="SSF53590">
    <property type="entry name" value="Nucleoside hydrolase"/>
    <property type="match status" value="1"/>
</dbReference>
<dbReference type="HOGENOM" id="CLU_372088_0_0_6"/>
<evidence type="ECO:0000256" key="1">
    <source>
        <dbReference type="ARBA" id="ARBA00022801"/>
    </source>
</evidence>
<dbReference type="InterPro" id="IPR029062">
    <property type="entry name" value="Class_I_gatase-like"/>
</dbReference>
<organism evidence="4 5">
    <name type="scientific">Psychromonas ingrahamii (strain DSM 17664 / CCUG 51855 / 37)</name>
    <dbReference type="NCBI Taxonomy" id="357804"/>
    <lineage>
        <taxon>Bacteria</taxon>
        <taxon>Pseudomonadati</taxon>
        <taxon>Pseudomonadota</taxon>
        <taxon>Gammaproteobacteria</taxon>
        <taxon>Alteromonadales</taxon>
        <taxon>Psychromonadaceae</taxon>
        <taxon>Psychromonas</taxon>
    </lineage>
</organism>
<dbReference type="GO" id="GO:0005829">
    <property type="term" value="C:cytosol"/>
    <property type="evidence" value="ECO:0007669"/>
    <property type="project" value="TreeGrafter"/>
</dbReference>
<dbReference type="GO" id="GO:0008477">
    <property type="term" value="F:purine nucleosidase activity"/>
    <property type="evidence" value="ECO:0007669"/>
    <property type="project" value="TreeGrafter"/>
</dbReference>
<dbReference type="Gene3D" id="3.90.245.10">
    <property type="entry name" value="Ribonucleoside hydrolase-like"/>
    <property type="match status" value="1"/>
</dbReference>
<evidence type="ECO:0000256" key="2">
    <source>
        <dbReference type="ARBA" id="ARBA00023295"/>
    </source>
</evidence>
<protein>
    <submittedName>
        <fullName evidence="4">Inosine/uridine-preferring nucleoside hydrolase</fullName>
    </submittedName>
</protein>
<dbReference type="InterPro" id="IPR037523">
    <property type="entry name" value="VOC_core"/>
</dbReference>
<dbReference type="AlphaFoldDB" id="A1SW12"/>
<name>A1SW12_PSYIN</name>
<dbReference type="Pfam" id="PF01156">
    <property type="entry name" value="IU_nuc_hydro"/>
    <property type="match status" value="1"/>
</dbReference>
<feature type="domain" description="VOC" evidence="3">
    <location>
        <begin position="586"/>
        <end position="735"/>
    </location>
</feature>
<dbReference type="KEGG" id="pin:Ping_1902"/>
<dbReference type="eggNOG" id="COG1957">
    <property type="taxonomic scope" value="Bacteria"/>
</dbReference>
<reference evidence="4 5" key="1">
    <citation type="submission" date="2007-01" db="EMBL/GenBank/DDBJ databases">
        <title>Complete sequence of Psychromonas ingrahamii 37.</title>
        <authorList>
            <consortium name="US DOE Joint Genome Institute"/>
            <person name="Copeland A."/>
            <person name="Lucas S."/>
            <person name="Lapidus A."/>
            <person name="Barry K."/>
            <person name="Detter J.C."/>
            <person name="Glavina del Rio T."/>
            <person name="Hammon N."/>
            <person name="Israni S."/>
            <person name="Dalin E."/>
            <person name="Tice H."/>
            <person name="Pitluck S."/>
            <person name="Thompson L.S."/>
            <person name="Brettin T."/>
            <person name="Bruce D."/>
            <person name="Han C."/>
            <person name="Tapia R."/>
            <person name="Schmutz J."/>
            <person name="Larimer F."/>
            <person name="Land M."/>
            <person name="Hauser L."/>
            <person name="Kyrpides N."/>
            <person name="Ivanova N."/>
            <person name="Staley J."/>
            <person name="Richardson P."/>
        </authorList>
    </citation>
    <scope>NUCLEOTIDE SEQUENCE [LARGE SCALE GENOMIC DNA]</scope>
    <source>
        <strain evidence="4 5">37</strain>
    </source>
</reference>